<protein>
    <submittedName>
        <fullName evidence="7">MFS multidrug transporter</fullName>
    </submittedName>
</protein>
<dbReference type="GeneID" id="36552599"/>
<feature type="transmembrane region" description="Helical" evidence="5">
    <location>
        <begin position="274"/>
        <end position="297"/>
    </location>
</feature>
<evidence type="ECO:0000256" key="1">
    <source>
        <dbReference type="ARBA" id="ARBA00004141"/>
    </source>
</evidence>
<feature type="transmembrane region" description="Helical" evidence="5">
    <location>
        <begin position="356"/>
        <end position="378"/>
    </location>
</feature>
<dbReference type="AlphaFoldDB" id="A0A2I2FTL0"/>
<comment type="subcellular location">
    <subcellularLocation>
        <location evidence="1">Membrane</location>
        <topology evidence="1">Multi-pass membrane protein</topology>
    </subcellularLocation>
</comment>
<feature type="transmembrane region" description="Helical" evidence="5">
    <location>
        <begin position="47"/>
        <end position="70"/>
    </location>
</feature>
<evidence type="ECO:0000313" key="7">
    <source>
        <dbReference type="EMBL" id="PLB43980.1"/>
    </source>
</evidence>
<dbReference type="VEuPathDB" id="FungiDB:P170DRAFT_369252"/>
<feature type="transmembrane region" description="Helical" evidence="5">
    <location>
        <begin position="172"/>
        <end position="196"/>
    </location>
</feature>
<dbReference type="Pfam" id="PF07690">
    <property type="entry name" value="MFS_1"/>
    <property type="match status" value="1"/>
</dbReference>
<dbReference type="InterPro" id="IPR036259">
    <property type="entry name" value="MFS_trans_sf"/>
</dbReference>
<feature type="domain" description="Major facilitator superfamily (MFS) profile" evidence="6">
    <location>
        <begin position="43"/>
        <end position="473"/>
    </location>
</feature>
<feature type="transmembrane region" description="Helical" evidence="5">
    <location>
        <begin position="116"/>
        <end position="135"/>
    </location>
</feature>
<accession>A0A2I2FTL0</accession>
<dbReference type="PANTHER" id="PTHR23502">
    <property type="entry name" value="MAJOR FACILITATOR SUPERFAMILY"/>
    <property type="match status" value="1"/>
</dbReference>
<reference evidence="7 8" key="1">
    <citation type="submission" date="2016-12" db="EMBL/GenBank/DDBJ databases">
        <title>The genomes of Aspergillus section Nigri reveals drivers in fungal speciation.</title>
        <authorList>
            <consortium name="DOE Joint Genome Institute"/>
            <person name="Vesth T.C."/>
            <person name="Nybo J."/>
            <person name="Theobald S."/>
            <person name="Brandl J."/>
            <person name="Frisvad J.C."/>
            <person name="Nielsen K.F."/>
            <person name="Lyhne E.K."/>
            <person name="Kogle M.E."/>
            <person name="Kuo A."/>
            <person name="Riley R."/>
            <person name="Clum A."/>
            <person name="Nolan M."/>
            <person name="Lipzen A."/>
            <person name="Salamov A."/>
            <person name="Henrissat B."/>
            <person name="Wiebenga A."/>
            <person name="De Vries R.P."/>
            <person name="Grigoriev I.V."/>
            <person name="Mortensen U.H."/>
            <person name="Andersen M.R."/>
            <person name="Baker S.E."/>
        </authorList>
    </citation>
    <scope>NUCLEOTIDE SEQUENCE [LARGE SCALE GENOMIC DNA]</scope>
    <source>
        <strain evidence="7 8">IBT 23096</strain>
    </source>
</reference>
<dbReference type="PANTHER" id="PTHR23502:SF157">
    <property type="entry name" value="MAJOR FACILITATOR SUPERFAMILY (MFS) PROFILE DOMAIN-CONTAINING PROTEIN-RELATED"/>
    <property type="match status" value="1"/>
</dbReference>
<sequence>MGAHALDPDLQQVLSEHGLTLTDDGRHVRWAKSNKKHPRNWHPFRKAYDFGLIFALEVFTTAASTAGATAANHARSQFNIDVTPSVLCFVTMYLLGQAMGCVVFPPCSESFGRKNMYVWSTVFYCIFCVVIAAVPSPAAVAVGRFISGSLSAMPSSVVNGSIEDLFNTDTRIWIVFLNAISTNIGLAGGPIMSGYITTTLGWQWVFFTAAIVTGVLAVFMFTIKESRPTLLLAREVKKVREITGNNSLEAFNPDHVTDMKMFVRLSLFRPLQLFFTEPIVFTVALMNGACMALIYLFTEALPIIYPLLGFTEAQSNLPFVAFSLAIFLNIPSRLLDQRLRSKLRKEGHAIGPESKLTGLFLGAPVLAGALWLFAWTIPPMVPDVHWIVSVLTLFFIGFALNEFATVYAGYIADSYLSYAGSAQAALSMLRSLLGALFPLFTPRMFESLGTNVAVSVLAAIATVFCVAPVLLSRYGVSLRKRSRFASYSLQVYETSTVENDGR</sequence>
<feature type="transmembrane region" description="Helical" evidence="5">
    <location>
        <begin position="317"/>
        <end position="335"/>
    </location>
</feature>
<evidence type="ECO:0000256" key="4">
    <source>
        <dbReference type="ARBA" id="ARBA00023136"/>
    </source>
</evidence>
<comment type="caution">
    <text evidence="7">The sequence shown here is derived from an EMBL/GenBank/DDBJ whole genome shotgun (WGS) entry which is preliminary data.</text>
</comment>
<keyword evidence="2 5" id="KW-0812">Transmembrane</keyword>
<dbReference type="OrthoDB" id="5410178at2759"/>
<evidence type="ECO:0000256" key="5">
    <source>
        <dbReference type="SAM" id="Phobius"/>
    </source>
</evidence>
<dbReference type="Gene3D" id="1.20.1250.20">
    <property type="entry name" value="MFS general substrate transporter like domains"/>
    <property type="match status" value="1"/>
</dbReference>
<dbReference type="EMBL" id="MSFO01000010">
    <property type="protein sequence ID" value="PLB43980.1"/>
    <property type="molecule type" value="Genomic_DNA"/>
</dbReference>
<evidence type="ECO:0000259" key="6">
    <source>
        <dbReference type="PROSITE" id="PS50850"/>
    </source>
</evidence>
<evidence type="ECO:0000256" key="2">
    <source>
        <dbReference type="ARBA" id="ARBA00022692"/>
    </source>
</evidence>
<gene>
    <name evidence="7" type="ORF">P170DRAFT_369252</name>
</gene>
<proteinExistence type="predicted"/>
<organism evidence="7 8">
    <name type="scientific">Aspergillus steynii IBT 23096</name>
    <dbReference type="NCBI Taxonomy" id="1392250"/>
    <lineage>
        <taxon>Eukaryota</taxon>
        <taxon>Fungi</taxon>
        <taxon>Dikarya</taxon>
        <taxon>Ascomycota</taxon>
        <taxon>Pezizomycotina</taxon>
        <taxon>Eurotiomycetes</taxon>
        <taxon>Eurotiomycetidae</taxon>
        <taxon>Eurotiales</taxon>
        <taxon>Aspergillaceae</taxon>
        <taxon>Aspergillus</taxon>
        <taxon>Aspergillus subgen. Circumdati</taxon>
    </lineage>
</organism>
<keyword evidence="4 5" id="KW-0472">Membrane</keyword>
<dbReference type="InterPro" id="IPR011701">
    <property type="entry name" value="MFS"/>
</dbReference>
<dbReference type="InterPro" id="IPR020846">
    <property type="entry name" value="MFS_dom"/>
</dbReference>
<dbReference type="RefSeq" id="XP_024699282.1">
    <property type="nucleotide sequence ID" value="XM_024844899.1"/>
</dbReference>
<name>A0A2I2FTL0_9EURO</name>
<keyword evidence="3 5" id="KW-1133">Transmembrane helix</keyword>
<feature type="transmembrane region" description="Helical" evidence="5">
    <location>
        <begin position="452"/>
        <end position="471"/>
    </location>
</feature>
<evidence type="ECO:0000256" key="3">
    <source>
        <dbReference type="ARBA" id="ARBA00022989"/>
    </source>
</evidence>
<dbReference type="PROSITE" id="PS50850">
    <property type="entry name" value="MFS"/>
    <property type="match status" value="1"/>
</dbReference>
<dbReference type="SUPFAM" id="SSF103473">
    <property type="entry name" value="MFS general substrate transporter"/>
    <property type="match status" value="1"/>
</dbReference>
<feature type="transmembrane region" description="Helical" evidence="5">
    <location>
        <begin position="141"/>
        <end position="160"/>
    </location>
</feature>
<dbReference type="GO" id="GO:0022857">
    <property type="term" value="F:transmembrane transporter activity"/>
    <property type="evidence" value="ECO:0007669"/>
    <property type="project" value="InterPro"/>
</dbReference>
<dbReference type="STRING" id="1392250.A0A2I2FTL0"/>
<feature type="transmembrane region" description="Helical" evidence="5">
    <location>
        <begin position="82"/>
        <end position="104"/>
    </location>
</feature>
<feature type="transmembrane region" description="Helical" evidence="5">
    <location>
        <begin position="415"/>
        <end position="440"/>
    </location>
</feature>
<feature type="transmembrane region" description="Helical" evidence="5">
    <location>
        <begin position="202"/>
        <end position="223"/>
    </location>
</feature>
<feature type="transmembrane region" description="Helical" evidence="5">
    <location>
        <begin position="384"/>
        <end position="403"/>
    </location>
</feature>
<dbReference type="GO" id="GO:0016020">
    <property type="term" value="C:membrane"/>
    <property type="evidence" value="ECO:0007669"/>
    <property type="project" value="UniProtKB-SubCell"/>
</dbReference>
<dbReference type="Proteomes" id="UP000234275">
    <property type="component" value="Unassembled WGS sequence"/>
</dbReference>
<evidence type="ECO:0000313" key="8">
    <source>
        <dbReference type="Proteomes" id="UP000234275"/>
    </source>
</evidence>
<keyword evidence="8" id="KW-1185">Reference proteome</keyword>